<dbReference type="Proteomes" id="UP000177521">
    <property type="component" value="Unassembled WGS sequence"/>
</dbReference>
<comment type="caution">
    <text evidence="1">The sequence shown here is derived from an EMBL/GenBank/DDBJ whole genome shotgun (WGS) entry which is preliminary data.</text>
</comment>
<reference evidence="1 2" key="1">
    <citation type="journal article" date="2016" name="Nat. Commun.">
        <title>Thousands of microbial genomes shed light on interconnected biogeochemical processes in an aquifer system.</title>
        <authorList>
            <person name="Anantharaman K."/>
            <person name="Brown C.T."/>
            <person name="Hug L.A."/>
            <person name="Sharon I."/>
            <person name="Castelle C.J."/>
            <person name="Probst A.J."/>
            <person name="Thomas B.C."/>
            <person name="Singh A."/>
            <person name="Wilkins M.J."/>
            <person name="Karaoz U."/>
            <person name="Brodie E.L."/>
            <person name="Williams K.H."/>
            <person name="Hubbard S.S."/>
            <person name="Banfield J.F."/>
        </authorList>
    </citation>
    <scope>NUCLEOTIDE SEQUENCE [LARGE SCALE GENOMIC DNA]</scope>
</reference>
<accession>A0A1F4XKA7</accession>
<proteinExistence type="predicted"/>
<dbReference type="AlphaFoldDB" id="A0A1F4XKA7"/>
<protein>
    <submittedName>
        <fullName evidence="1">Uncharacterized protein</fullName>
    </submittedName>
</protein>
<name>A0A1F4XKA7_9BACT</name>
<dbReference type="EMBL" id="MEWS01000039">
    <property type="protein sequence ID" value="OGC81513.1"/>
    <property type="molecule type" value="Genomic_DNA"/>
</dbReference>
<organism evidence="1 2">
    <name type="scientific">Candidatus Abawacabacteria bacterium RIFCSPHIGHO2_01_FULL_46_8</name>
    <dbReference type="NCBI Taxonomy" id="1817815"/>
    <lineage>
        <taxon>Bacteria</taxon>
        <taxon>Candidatus Abawacaibacteriota</taxon>
    </lineage>
</organism>
<gene>
    <name evidence="1" type="ORF">A2788_02710</name>
</gene>
<sequence length="88" mass="9711">MYIVRSVKLSKSRALKGARGGGLMRVPQWRKPLGVDAARLPLPPWEEEELALKRKAGLPAEAEIGETASGIIVIVYPPHKSQSPWLKK</sequence>
<evidence type="ECO:0000313" key="2">
    <source>
        <dbReference type="Proteomes" id="UP000177521"/>
    </source>
</evidence>
<evidence type="ECO:0000313" key="1">
    <source>
        <dbReference type="EMBL" id="OGC81513.1"/>
    </source>
</evidence>